<dbReference type="AlphaFoldDB" id="A0A5S4WW91"/>
<feature type="transmembrane region" description="Helical" evidence="2">
    <location>
        <begin position="31"/>
        <end position="48"/>
    </location>
</feature>
<feature type="transmembrane region" description="Helical" evidence="2">
    <location>
        <begin position="220"/>
        <end position="246"/>
    </location>
</feature>
<dbReference type="Proteomes" id="UP000324853">
    <property type="component" value="Unassembled WGS sequence"/>
</dbReference>
<gene>
    <name evidence="3" type="ORF">FXB38_13230</name>
</gene>
<reference evidence="3 4" key="1">
    <citation type="submission" date="2019-08" db="EMBL/GenBank/DDBJ databases">
        <title>Bradyrhizobium hipponensis sp. nov., a rhizobium isolated from a Lupinus angustifolius root nodule in Tunisia.</title>
        <authorList>
            <person name="Off K."/>
            <person name="Rejili M."/>
            <person name="Mars M."/>
            <person name="Brachmann A."/>
            <person name="Marin M."/>
        </authorList>
    </citation>
    <scope>NUCLEOTIDE SEQUENCE [LARGE SCALE GENOMIC DNA]</scope>
    <source>
        <strain evidence="3 4">CTAW11</strain>
    </source>
</reference>
<feature type="transmembrane region" description="Helical" evidence="2">
    <location>
        <begin position="323"/>
        <end position="343"/>
    </location>
</feature>
<keyword evidence="2" id="KW-0812">Transmembrane</keyword>
<keyword evidence="4" id="KW-1185">Reference proteome</keyword>
<feature type="transmembrane region" description="Helical" evidence="2">
    <location>
        <begin position="132"/>
        <end position="153"/>
    </location>
</feature>
<evidence type="ECO:0000313" key="4">
    <source>
        <dbReference type="Proteomes" id="UP000324853"/>
    </source>
</evidence>
<accession>A0A5S4WW91</accession>
<keyword evidence="2" id="KW-1133">Transmembrane helix</keyword>
<sequence length="509" mass="55812">MSSESSSKIADVSRQAHVSPHDRERSAPTPWLLIGAVFGLALLMREFVPLNTDVSWLLVVGERMLDGQHLYGDIIEINPPMAAFAYLPGVALGRLLGVDPRHVIDVQLLLLAVASLYAVSRIVRLSPAWAQANWGPFAVWAAAVVTLLPMHVFGQREHMATLTFLPALAVYALRSDRVSVPLWAILIAGLGAGITLAFKPFFAVPVALCMLASAVRARSWLVLFAPENIIAGVLVAAVSIGTYLLYPEYFTVTYPLVRDTYLSWSMPLSVIFLNAASLLFAVAMLSVLLTTWGRTPDSLLVAAVLAAGGFAISFFLQRRGWAYHSYPMVAVAMLAMGYALLVAGDAPSRRRLGLAAPLILAATFLFGAQWFNGKVYVGPVREAIEGLMPHPRILVLSGEAAIGHPLVRDVGGVWVSRQENLWLRVFGRLTREKTSVDAATAARLNDYLALERKWLIEDFRKLPPDIVLVDNLRDGWGDWVRADAELSQLLKPYSLVRSVEGIDILRRTE</sequence>
<proteinExistence type="predicted"/>
<evidence type="ECO:0000256" key="1">
    <source>
        <dbReference type="SAM" id="MobiDB-lite"/>
    </source>
</evidence>
<comment type="caution">
    <text evidence="3">The sequence shown here is derived from an EMBL/GenBank/DDBJ whole genome shotgun (WGS) entry which is preliminary data.</text>
</comment>
<name>A0A5S4WW91_9BRAD</name>
<dbReference type="OrthoDB" id="6196188at2"/>
<feature type="transmembrane region" description="Helical" evidence="2">
    <location>
        <begin position="299"/>
        <end position="317"/>
    </location>
</feature>
<feature type="transmembrane region" description="Helical" evidence="2">
    <location>
        <begin position="102"/>
        <end position="120"/>
    </location>
</feature>
<protein>
    <recommendedName>
        <fullName evidence="5">Glycosyltransferase RgtA/B/C/D-like domain-containing protein</fullName>
    </recommendedName>
</protein>
<organism evidence="3 4">
    <name type="scientific">Bradyrhizobium cytisi</name>
    <dbReference type="NCBI Taxonomy" id="515489"/>
    <lineage>
        <taxon>Bacteria</taxon>
        <taxon>Pseudomonadati</taxon>
        <taxon>Pseudomonadota</taxon>
        <taxon>Alphaproteobacteria</taxon>
        <taxon>Hyphomicrobiales</taxon>
        <taxon>Nitrobacteraceae</taxon>
        <taxon>Bradyrhizobium</taxon>
    </lineage>
</organism>
<dbReference type="EMBL" id="VSSR01000021">
    <property type="protein sequence ID" value="TYL84919.1"/>
    <property type="molecule type" value="Genomic_DNA"/>
</dbReference>
<feature type="transmembrane region" description="Helical" evidence="2">
    <location>
        <begin position="266"/>
        <end position="292"/>
    </location>
</feature>
<evidence type="ECO:0000313" key="3">
    <source>
        <dbReference type="EMBL" id="TYL84919.1"/>
    </source>
</evidence>
<feature type="region of interest" description="Disordered" evidence="1">
    <location>
        <begin position="1"/>
        <end position="25"/>
    </location>
</feature>
<feature type="transmembrane region" description="Helical" evidence="2">
    <location>
        <begin position="182"/>
        <end position="208"/>
    </location>
</feature>
<feature type="transmembrane region" description="Helical" evidence="2">
    <location>
        <begin position="352"/>
        <end position="371"/>
    </location>
</feature>
<keyword evidence="2" id="KW-0472">Membrane</keyword>
<evidence type="ECO:0008006" key="5">
    <source>
        <dbReference type="Google" id="ProtNLM"/>
    </source>
</evidence>
<evidence type="ECO:0000256" key="2">
    <source>
        <dbReference type="SAM" id="Phobius"/>
    </source>
</evidence>